<keyword evidence="3" id="KW-0449">Lipoprotein</keyword>
<dbReference type="PROSITE" id="PS51257">
    <property type="entry name" value="PROKAR_LIPOPROTEIN"/>
    <property type="match status" value="1"/>
</dbReference>
<dbReference type="KEGG" id="sva:SVA_2955"/>
<dbReference type="EMBL" id="AP014936">
    <property type="protein sequence ID" value="BAU49503.1"/>
    <property type="molecule type" value="Genomic_DNA"/>
</dbReference>
<organism evidence="3 4">
    <name type="scientific">Sulfurifustis variabilis</name>
    <dbReference type="NCBI Taxonomy" id="1675686"/>
    <lineage>
        <taxon>Bacteria</taxon>
        <taxon>Pseudomonadati</taxon>
        <taxon>Pseudomonadota</taxon>
        <taxon>Gammaproteobacteria</taxon>
        <taxon>Acidiferrobacterales</taxon>
        <taxon>Acidiferrobacteraceae</taxon>
        <taxon>Sulfurifustis</taxon>
    </lineage>
</organism>
<name>A0A1B4V7J8_9GAMM</name>
<feature type="region of interest" description="Disordered" evidence="1">
    <location>
        <begin position="241"/>
        <end position="272"/>
    </location>
</feature>
<proteinExistence type="predicted"/>
<reference evidence="3 4" key="1">
    <citation type="submission" date="2015-08" db="EMBL/GenBank/DDBJ databases">
        <title>Complete genome sequence of Sulfurifustis variabilis.</title>
        <authorList>
            <person name="Miura A."/>
            <person name="Kojima H."/>
            <person name="Fukui M."/>
        </authorList>
    </citation>
    <scope>NUCLEOTIDE SEQUENCE [LARGE SCALE GENOMIC DNA]</scope>
    <source>
        <strain evidence="4">skN76</strain>
    </source>
</reference>
<feature type="compositionally biased region" description="Low complexity" evidence="1">
    <location>
        <begin position="255"/>
        <end position="268"/>
    </location>
</feature>
<dbReference type="InterPro" id="IPR042268">
    <property type="entry name" value="BamC_C"/>
</dbReference>
<feature type="signal peptide" evidence="2">
    <location>
        <begin position="1"/>
        <end position="23"/>
    </location>
</feature>
<evidence type="ECO:0000256" key="2">
    <source>
        <dbReference type="SAM" id="SignalP"/>
    </source>
</evidence>
<protein>
    <submittedName>
        <fullName evidence="3">Lipoprotein</fullName>
    </submittedName>
</protein>
<dbReference type="AlphaFoldDB" id="A0A1B4V7J8"/>
<dbReference type="Pfam" id="PF06804">
    <property type="entry name" value="Lipoprotein_18"/>
    <property type="match status" value="1"/>
</dbReference>
<evidence type="ECO:0000256" key="1">
    <source>
        <dbReference type="SAM" id="MobiDB-lite"/>
    </source>
</evidence>
<feature type="chain" id="PRO_5008571226" evidence="2">
    <location>
        <begin position="24"/>
        <end position="386"/>
    </location>
</feature>
<dbReference type="RefSeq" id="WP_096461896.1">
    <property type="nucleotide sequence ID" value="NZ_AP014936.1"/>
</dbReference>
<evidence type="ECO:0000313" key="3">
    <source>
        <dbReference type="EMBL" id="BAU49503.1"/>
    </source>
</evidence>
<dbReference type="InterPro" id="IPR010653">
    <property type="entry name" value="NlpB/DapX"/>
</dbReference>
<dbReference type="Gene3D" id="3.30.310.170">
    <property type="entry name" value="Outer membrane protein assembly factor BamC"/>
    <property type="match status" value="1"/>
</dbReference>
<keyword evidence="4" id="KW-1185">Reference proteome</keyword>
<dbReference type="OrthoDB" id="9772575at2"/>
<dbReference type="Proteomes" id="UP000218899">
    <property type="component" value="Chromosome"/>
</dbReference>
<evidence type="ECO:0000313" key="4">
    <source>
        <dbReference type="Proteomes" id="UP000218899"/>
    </source>
</evidence>
<accession>A0A1B4V7J8</accession>
<gene>
    <name evidence="3" type="ORF">SVA_2955</name>
</gene>
<sequence length="386" mass="42599">MPTRLPVRLTLALCALLAVSVTACSTIEERRKIDYRTTRVLPPLEVPPDLSTLPEREVPGQTAGRSGSATYSDYVGDRGTQQASAGQTAVLPQFPDIRLARDGQIRYLVVRADPQGLWNRVREFVLANGLLVAEESPAAGVIETEWAENRANVGTGTQRLISKYLGGLYSTGLRDKYRLRLERGVQPGTTEIYLSHQGMEEVVIENQSDTGPTGSYWRPRATDPELEAEMLQRLAAHLGGEQAATRVASTPQPKPASASEATPASSTTRLIRNGEGAPVLSLADSLDRAWRRVGLSLDRIGFTVEDRDRSNGIYYVRYIDPEQQTKKKGFFSRMFSDDEPAERNQYQVHLKPSDDGTQVEVLGKDGAPEKSKTGERILNLLYEQLS</sequence>
<keyword evidence="2" id="KW-0732">Signal</keyword>
<feature type="region of interest" description="Disordered" evidence="1">
    <location>
        <begin position="46"/>
        <end position="73"/>
    </location>
</feature>